<dbReference type="Proteomes" id="UP000234211">
    <property type="component" value="Unassembled WGS sequence"/>
</dbReference>
<dbReference type="AlphaFoldDB" id="A0A2H1YI10"/>
<dbReference type="EMBL" id="OENF01000038">
    <property type="protein sequence ID" value="SOS75146.1"/>
    <property type="molecule type" value="Genomic_DNA"/>
</dbReference>
<keyword evidence="1" id="KW-0238">DNA-binding</keyword>
<protein>
    <submittedName>
        <fullName evidence="1">DNA-binding protein</fullName>
    </submittedName>
</protein>
<proteinExistence type="predicted"/>
<accession>A0A2H1YI10</accession>
<dbReference type="Pfam" id="PF02620">
    <property type="entry name" value="YceD"/>
    <property type="match status" value="1"/>
</dbReference>
<sequence length="178" mass="20780">MKDIKEFNIPFVGLKEGSHLFTYQIDKKFFEAFKFDEFNDANITATLNFVKKSTLFELEFTINGTVNVPCDSTGELFDLKIEGVLDLVVQFGQEYNDEHDEILILPHEMYQMNVAQYIYELIVLSVPNRRVHPDVLNGTMKSEALERLNKLRIREPKNVEQTSTDPRWDKLKDLLTDK</sequence>
<evidence type="ECO:0000313" key="2">
    <source>
        <dbReference type="Proteomes" id="UP000234211"/>
    </source>
</evidence>
<name>A0A2H1YI10_9FLAO</name>
<dbReference type="GO" id="GO:0003677">
    <property type="term" value="F:DNA binding"/>
    <property type="evidence" value="ECO:0007669"/>
    <property type="project" value="UniProtKB-KW"/>
</dbReference>
<keyword evidence="2" id="KW-1185">Reference proteome</keyword>
<organism evidence="1 2">
    <name type="scientific">Tenacibaculum piscium</name>
    <dbReference type="NCBI Taxonomy" id="1458515"/>
    <lineage>
        <taxon>Bacteria</taxon>
        <taxon>Pseudomonadati</taxon>
        <taxon>Bacteroidota</taxon>
        <taxon>Flavobacteriia</taxon>
        <taxon>Flavobacteriales</taxon>
        <taxon>Flavobacteriaceae</taxon>
        <taxon>Tenacibaculum</taxon>
    </lineage>
</organism>
<dbReference type="InterPro" id="IPR003772">
    <property type="entry name" value="YceD"/>
</dbReference>
<dbReference type="OrthoDB" id="1524821at2"/>
<evidence type="ECO:0000313" key="1">
    <source>
        <dbReference type="EMBL" id="SOS75146.1"/>
    </source>
</evidence>
<reference evidence="2" key="1">
    <citation type="submission" date="2017-11" db="EMBL/GenBank/DDBJ databases">
        <authorList>
            <person name="Duchaud E."/>
        </authorList>
    </citation>
    <scope>NUCLEOTIDE SEQUENCE [LARGE SCALE GENOMIC DNA]</scope>
    <source>
        <strain evidence="2">Tenacibaculum sp. TNO020</strain>
    </source>
</reference>
<gene>
    <name evidence="1" type="ORF">TNO020_430152</name>
</gene>
<dbReference type="RefSeq" id="WP_101917781.1">
    <property type="nucleotide sequence ID" value="NZ_JAFMUR010000004.1"/>
</dbReference>